<gene>
    <name evidence="2" type="ORF">PV04_02634</name>
</gene>
<proteinExistence type="predicted"/>
<reference evidence="2 3" key="1">
    <citation type="submission" date="2015-01" db="EMBL/GenBank/DDBJ databases">
        <title>The Genome Sequence of Capronia semiimmersa CBS27337.</title>
        <authorList>
            <consortium name="The Broad Institute Genomics Platform"/>
            <person name="Cuomo C."/>
            <person name="de Hoog S."/>
            <person name="Gorbushina A."/>
            <person name="Stielow B."/>
            <person name="Teixiera M."/>
            <person name="Abouelleil A."/>
            <person name="Chapman S.B."/>
            <person name="Priest M."/>
            <person name="Young S.K."/>
            <person name="Wortman J."/>
            <person name="Nusbaum C."/>
            <person name="Birren B."/>
        </authorList>
    </citation>
    <scope>NUCLEOTIDE SEQUENCE [LARGE SCALE GENOMIC DNA]</scope>
    <source>
        <strain evidence="2 3">CBS 27337</strain>
    </source>
</reference>
<evidence type="ECO:0000313" key="2">
    <source>
        <dbReference type="EMBL" id="KIW70359.1"/>
    </source>
</evidence>
<name>A0A0D2GDX8_9EURO</name>
<dbReference type="SUPFAM" id="SSF81383">
    <property type="entry name" value="F-box domain"/>
    <property type="match status" value="1"/>
</dbReference>
<feature type="region of interest" description="Disordered" evidence="1">
    <location>
        <begin position="1"/>
        <end position="67"/>
    </location>
</feature>
<sequence>MAKDLIVSQKSLKNTRTSPPETKLSQLSTQDTPDNSDGHVANPNINEDLPGPSGHPPPPRDSNNTSRQFAGLAPEILLDIIQYLNAPFLVCLALTCPMFHTLILKTFQVNRLCELCPKDVRAPMHRALRANAYNILGPEDEPVTKAWCVENLTLPPSFTLQVGADIPRNVQLTIERRAYIRRVAWHFAFGPPSSPSRPSTQGAAFPLQSSPFAYRDLALPGSLLFCYDQSLEGVKSYAKPGERARLGHRIAGKKVVNDRLGILNQRLHIPCRMRS</sequence>
<dbReference type="Proteomes" id="UP000054266">
    <property type="component" value="Unassembled WGS sequence"/>
</dbReference>
<accession>A0A0D2GDX8</accession>
<dbReference type="STRING" id="5601.A0A0D2GDX8"/>
<dbReference type="HOGENOM" id="CLU_1011941_0_0_1"/>
<keyword evidence="3" id="KW-1185">Reference proteome</keyword>
<feature type="compositionally biased region" description="Polar residues" evidence="1">
    <location>
        <begin position="8"/>
        <end position="35"/>
    </location>
</feature>
<evidence type="ECO:0000256" key="1">
    <source>
        <dbReference type="SAM" id="MobiDB-lite"/>
    </source>
</evidence>
<dbReference type="EMBL" id="KN846957">
    <property type="protein sequence ID" value="KIW70359.1"/>
    <property type="molecule type" value="Genomic_DNA"/>
</dbReference>
<evidence type="ECO:0000313" key="3">
    <source>
        <dbReference type="Proteomes" id="UP000054266"/>
    </source>
</evidence>
<evidence type="ECO:0008006" key="4">
    <source>
        <dbReference type="Google" id="ProtNLM"/>
    </source>
</evidence>
<dbReference type="AlphaFoldDB" id="A0A0D2GDX8"/>
<dbReference type="InterPro" id="IPR036047">
    <property type="entry name" value="F-box-like_dom_sf"/>
</dbReference>
<organism evidence="2 3">
    <name type="scientific">Phialophora macrospora</name>
    <dbReference type="NCBI Taxonomy" id="1851006"/>
    <lineage>
        <taxon>Eukaryota</taxon>
        <taxon>Fungi</taxon>
        <taxon>Dikarya</taxon>
        <taxon>Ascomycota</taxon>
        <taxon>Pezizomycotina</taxon>
        <taxon>Eurotiomycetes</taxon>
        <taxon>Chaetothyriomycetidae</taxon>
        <taxon>Chaetothyriales</taxon>
        <taxon>Herpotrichiellaceae</taxon>
        <taxon>Phialophora</taxon>
    </lineage>
</organism>
<protein>
    <recommendedName>
        <fullName evidence="4">F-box domain-containing protein</fullName>
    </recommendedName>
</protein>